<dbReference type="EMBL" id="JACHIF010000014">
    <property type="protein sequence ID" value="MBB5040525.1"/>
    <property type="molecule type" value="Genomic_DNA"/>
</dbReference>
<dbReference type="RefSeq" id="WP_184213176.1">
    <property type="nucleotide sequence ID" value="NZ_JACHIF010000014.1"/>
</dbReference>
<name>A0A7W7YQL4_9BACT</name>
<proteinExistence type="predicted"/>
<reference evidence="2 3" key="1">
    <citation type="submission" date="2020-08" db="EMBL/GenBank/DDBJ databases">
        <title>Genomic Encyclopedia of Type Strains, Phase IV (KMG-IV): sequencing the most valuable type-strain genomes for metagenomic binning, comparative biology and taxonomic classification.</title>
        <authorList>
            <person name="Goeker M."/>
        </authorList>
    </citation>
    <scope>NUCLEOTIDE SEQUENCE [LARGE SCALE GENOMIC DNA]</scope>
    <source>
        <strain evidence="2 3">DSM 12251</strain>
    </source>
</reference>
<evidence type="ECO:0008006" key="4">
    <source>
        <dbReference type="Google" id="ProtNLM"/>
    </source>
</evidence>
<dbReference type="AlphaFoldDB" id="A0A7W7YQL4"/>
<accession>A0A7W7YQL4</accession>
<keyword evidence="3" id="KW-1185">Reference proteome</keyword>
<organism evidence="2 3">
    <name type="scientific">Prosthecobacter dejongeii</name>
    <dbReference type="NCBI Taxonomy" id="48465"/>
    <lineage>
        <taxon>Bacteria</taxon>
        <taxon>Pseudomonadati</taxon>
        <taxon>Verrucomicrobiota</taxon>
        <taxon>Verrucomicrobiia</taxon>
        <taxon>Verrucomicrobiales</taxon>
        <taxon>Verrucomicrobiaceae</taxon>
        <taxon>Prosthecobacter</taxon>
    </lineage>
</organism>
<comment type="caution">
    <text evidence="2">The sequence shown here is derived from an EMBL/GenBank/DDBJ whole genome shotgun (WGS) entry which is preliminary data.</text>
</comment>
<feature type="coiled-coil region" evidence="1">
    <location>
        <begin position="37"/>
        <end position="64"/>
    </location>
</feature>
<protein>
    <recommendedName>
        <fullName evidence="4">Ferritin-like metal-binding protein YciE</fullName>
    </recommendedName>
</protein>
<keyword evidence="1" id="KW-0175">Coiled coil</keyword>
<evidence type="ECO:0000313" key="2">
    <source>
        <dbReference type="EMBL" id="MBB5040525.1"/>
    </source>
</evidence>
<dbReference type="Proteomes" id="UP000534294">
    <property type="component" value="Unassembled WGS sequence"/>
</dbReference>
<evidence type="ECO:0000313" key="3">
    <source>
        <dbReference type="Proteomes" id="UP000534294"/>
    </source>
</evidence>
<gene>
    <name evidence="2" type="ORF">HNQ64_004811</name>
</gene>
<evidence type="ECO:0000256" key="1">
    <source>
        <dbReference type="SAM" id="Coils"/>
    </source>
</evidence>
<sequence length="154" mass="17182">MNLENLTQYLKDHLAGSVAALQLIEHLIVVYADEPEAEQMQTLKAEVEADQQQLKRLLDRLGQTEGSVKKAGAWMAEKLLEVKTGSGDLGLLESLEVLILGIEGKLRLWRSLECLDTGLNLPSLQLTATNQIQRVENLRMVAAQRAFLDQPHLK</sequence>